<proteinExistence type="predicted"/>
<protein>
    <submittedName>
        <fullName evidence="1">Uncharacterized protein</fullName>
    </submittedName>
</protein>
<name>A0ACC0KI52_CHOFU</name>
<evidence type="ECO:0000313" key="2">
    <source>
        <dbReference type="Proteomes" id="UP001064048"/>
    </source>
</evidence>
<gene>
    <name evidence="1" type="ORF">MSG28_004256</name>
</gene>
<dbReference type="EMBL" id="CM046106">
    <property type="protein sequence ID" value="KAI8436177.1"/>
    <property type="molecule type" value="Genomic_DNA"/>
</dbReference>
<reference evidence="1 2" key="1">
    <citation type="journal article" date="2022" name="Genome Biol. Evol.">
        <title>The Spruce Budworm Genome: Reconstructing the Evolutionary History of Antifreeze Proteins.</title>
        <authorList>
            <person name="Beliveau C."/>
            <person name="Gagne P."/>
            <person name="Picq S."/>
            <person name="Vernygora O."/>
            <person name="Keeling C.I."/>
            <person name="Pinkney K."/>
            <person name="Doucet D."/>
            <person name="Wen F."/>
            <person name="Johnston J.S."/>
            <person name="Maaroufi H."/>
            <person name="Boyle B."/>
            <person name="Laroche J."/>
            <person name="Dewar K."/>
            <person name="Juretic N."/>
            <person name="Blackburn G."/>
            <person name="Nisole A."/>
            <person name="Brunet B."/>
            <person name="Brandao M."/>
            <person name="Lumley L."/>
            <person name="Duan J."/>
            <person name="Quan G."/>
            <person name="Lucarotti C.J."/>
            <person name="Roe A.D."/>
            <person name="Sperling F.A.H."/>
            <person name="Levesque R.C."/>
            <person name="Cusson M."/>
        </authorList>
    </citation>
    <scope>NUCLEOTIDE SEQUENCE [LARGE SCALE GENOMIC DNA]</scope>
    <source>
        <strain evidence="1">Glfc:IPQL:Cfum</strain>
    </source>
</reference>
<dbReference type="Proteomes" id="UP001064048">
    <property type="component" value="Chromosome 6"/>
</dbReference>
<evidence type="ECO:0000313" key="1">
    <source>
        <dbReference type="EMBL" id="KAI8436177.1"/>
    </source>
</evidence>
<accession>A0ACC0KI52</accession>
<organism evidence="1 2">
    <name type="scientific">Choristoneura fumiferana</name>
    <name type="common">Spruce budworm moth</name>
    <name type="synonym">Archips fumiferana</name>
    <dbReference type="NCBI Taxonomy" id="7141"/>
    <lineage>
        <taxon>Eukaryota</taxon>
        <taxon>Metazoa</taxon>
        <taxon>Ecdysozoa</taxon>
        <taxon>Arthropoda</taxon>
        <taxon>Hexapoda</taxon>
        <taxon>Insecta</taxon>
        <taxon>Pterygota</taxon>
        <taxon>Neoptera</taxon>
        <taxon>Endopterygota</taxon>
        <taxon>Lepidoptera</taxon>
        <taxon>Glossata</taxon>
        <taxon>Ditrysia</taxon>
        <taxon>Tortricoidea</taxon>
        <taxon>Tortricidae</taxon>
        <taxon>Tortricinae</taxon>
        <taxon>Choristoneura</taxon>
    </lineage>
</organism>
<comment type="caution">
    <text evidence="1">The sequence shown here is derived from an EMBL/GenBank/DDBJ whole genome shotgun (WGS) entry which is preliminary data.</text>
</comment>
<keyword evidence="2" id="KW-1185">Reference proteome</keyword>
<sequence length="144" mass="16499">MVISRSVKFSFWSYMTEQGPPCITSVNKKNGQGVDICLKNLHNTGKRSKNAEQRREAKKRGGETSASGKVVKLHEWKNSPQRTPFRISGQLKIDNFMRNIVIRVKNVTHDTLKLWNDLPLSLRESPSVASFRESLKKLWLDTDT</sequence>